<evidence type="ECO:0000313" key="2">
    <source>
        <dbReference type="Proteomes" id="UP000004995"/>
    </source>
</evidence>
<sequence length="50" mass="5989">MLRNYGSLQSVQMLKACFLVLSWFCFGNEFHCSVKIRSHLHVRNFQFYDS</sequence>
<proteinExistence type="predicted"/>
<organism evidence="1 2">
    <name type="scientific">Setaria italica</name>
    <name type="common">Foxtail millet</name>
    <name type="synonym">Panicum italicum</name>
    <dbReference type="NCBI Taxonomy" id="4555"/>
    <lineage>
        <taxon>Eukaryota</taxon>
        <taxon>Viridiplantae</taxon>
        <taxon>Streptophyta</taxon>
        <taxon>Embryophyta</taxon>
        <taxon>Tracheophyta</taxon>
        <taxon>Spermatophyta</taxon>
        <taxon>Magnoliopsida</taxon>
        <taxon>Liliopsida</taxon>
        <taxon>Poales</taxon>
        <taxon>Poaceae</taxon>
        <taxon>PACMAD clade</taxon>
        <taxon>Panicoideae</taxon>
        <taxon>Panicodae</taxon>
        <taxon>Paniceae</taxon>
        <taxon>Cenchrinae</taxon>
        <taxon>Setaria</taxon>
    </lineage>
</organism>
<evidence type="ECO:0000313" key="1">
    <source>
        <dbReference type="EnsemblPlants" id="KQK99319"/>
    </source>
</evidence>
<dbReference type="EMBL" id="AGNK02004536">
    <property type="status" value="NOT_ANNOTATED_CDS"/>
    <property type="molecule type" value="Genomic_DNA"/>
</dbReference>
<keyword evidence="2" id="KW-1185">Reference proteome</keyword>
<name>K3YFJ4_SETIT</name>
<accession>K3YFJ4</accession>
<reference evidence="2" key="1">
    <citation type="journal article" date="2012" name="Nat. Biotechnol.">
        <title>Reference genome sequence of the model plant Setaria.</title>
        <authorList>
            <person name="Bennetzen J.L."/>
            <person name="Schmutz J."/>
            <person name="Wang H."/>
            <person name="Percifield R."/>
            <person name="Hawkins J."/>
            <person name="Pontaroli A.C."/>
            <person name="Estep M."/>
            <person name="Feng L."/>
            <person name="Vaughn J.N."/>
            <person name="Grimwood J."/>
            <person name="Jenkins J."/>
            <person name="Barry K."/>
            <person name="Lindquist E."/>
            <person name="Hellsten U."/>
            <person name="Deshpande S."/>
            <person name="Wang X."/>
            <person name="Wu X."/>
            <person name="Mitros T."/>
            <person name="Triplett J."/>
            <person name="Yang X."/>
            <person name="Ye C.Y."/>
            <person name="Mauro-Herrera M."/>
            <person name="Wang L."/>
            <person name="Li P."/>
            <person name="Sharma M."/>
            <person name="Sharma R."/>
            <person name="Ronald P.C."/>
            <person name="Panaud O."/>
            <person name="Kellogg E.A."/>
            <person name="Brutnell T.P."/>
            <person name="Doust A.N."/>
            <person name="Tuskan G.A."/>
            <person name="Rokhsar D."/>
            <person name="Devos K.M."/>
        </authorList>
    </citation>
    <scope>NUCLEOTIDE SEQUENCE [LARGE SCALE GENOMIC DNA]</scope>
    <source>
        <strain evidence="2">cv. Yugu1</strain>
    </source>
</reference>
<protein>
    <submittedName>
        <fullName evidence="1">Uncharacterized protein</fullName>
    </submittedName>
</protein>
<reference evidence="1" key="2">
    <citation type="submission" date="2018-08" db="UniProtKB">
        <authorList>
            <consortium name="EnsemblPlants"/>
        </authorList>
    </citation>
    <scope>IDENTIFICATION</scope>
    <source>
        <strain evidence="1">Yugu1</strain>
    </source>
</reference>
<dbReference type="AlphaFoldDB" id="K3YFJ4"/>
<dbReference type="InParanoid" id="K3YFJ4"/>
<dbReference type="Proteomes" id="UP000004995">
    <property type="component" value="Unassembled WGS sequence"/>
</dbReference>
<dbReference type="Gramene" id="KQK99319">
    <property type="protein sequence ID" value="KQK99319"/>
    <property type="gene ID" value="SETIT_013012mg"/>
</dbReference>
<dbReference type="EnsemblPlants" id="KQK99319">
    <property type="protein sequence ID" value="KQK99319"/>
    <property type="gene ID" value="SETIT_013012mg"/>
</dbReference>
<dbReference type="HOGENOM" id="CLU_3127859_0_0_1"/>